<keyword evidence="2" id="KW-1185">Reference proteome</keyword>
<accession>A0A846QS93</accession>
<gene>
    <name evidence="1" type="ORF">GGR42_002318</name>
</gene>
<evidence type="ECO:0000313" key="1">
    <source>
        <dbReference type="EMBL" id="NJB71856.1"/>
    </source>
</evidence>
<evidence type="ECO:0000313" key="2">
    <source>
        <dbReference type="Proteomes" id="UP000590442"/>
    </source>
</evidence>
<dbReference type="Proteomes" id="UP000590442">
    <property type="component" value="Unassembled WGS sequence"/>
</dbReference>
<dbReference type="EMBL" id="JAATJJ010000001">
    <property type="protein sequence ID" value="NJB71856.1"/>
    <property type="molecule type" value="Genomic_DNA"/>
</dbReference>
<protein>
    <submittedName>
        <fullName evidence="1">Uncharacterized protein</fullName>
    </submittedName>
</protein>
<proteinExistence type="predicted"/>
<sequence length="75" mass="9011">MILKLCGNGLTYFHNRKHPYGRRRVGVNERTGAKMLSKVNMSFCSFMEGQKYKLYWILTVRTLFFEKYHIIVIEF</sequence>
<dbReference type="AlphaFoldDB" id="A0A846QS93"/>
<name>A0A846QS93_9FLAO</name>
<comment type="caution">
    <text evidence="1">The sequence shown here is derived from an EMBL/GenBank/DDBJ whole genome shotgun (WGS) entry which is preliminary data.</text>
</comment>
<reference evidence="1 2" key="1">
    <citation type="submission" date="2020-03" db="EMBL/GenBank/DDBJ databases">
        <title>Genomic Encyclopedia of Type Strains, Phase IV (KMG-IV): sequencing the most valuable type-strain genomes for metagenomic binning, comparative biology and taxonomic classification.</title>
        <authorList>
            <person name="Goeker M."/>
        </authorList>
    </citation>
    <scope>NUCLEOTIDE SEQUENCE [LARGE SCALE GENOMIC DNA]</scope>
    <source>
        <strain evidence="1 2">DSM 29762</strain>
    </source>
</reference>
<organism evidence="1 2">
    <name type="scientific">Saonia flava</name>
    <dbReference type="NCBI Taxonomy" id="523696"/>
    <lineage>
        <taxon>Bacteria</taxon>
        <taxon>Pseudomonadati</taxon>
        <taxon>Bacteroidota</taxon>
        <taxon>Flavobacteriia</taxon>
        <taxon>Flavobacteriales</taxon>
        <taxon>Flavobacteriaceae</taxon>
        <taxon>Saonia</taxon>
    </lineage>
</organism>